<dbReference type="AlphaFoldDB" id="A0A1S3WUU7"/>
<reference evidence="3 4" key="1">
    <citation type="submission" date="2025-05" db="UniProtKB">
        <authorList>
            <consortium name="RefSeq"/>
        </authorList>
    </citation>
    <scope>IDENTIFICATION</scope>
</reference>
<dbReference type="GO" id="GO:0007631">
    <property type="term" value="P:feeding behavior"/>
    <property type="evidence" value="ECO:0007669"/>
    <property type="project" value="TreeGrafter"/>
</dbReference>
<dbReference type="RefSeq" id="XP_016050062.2">
    <property type="nucleotide sequence ID" value="XM_016194576.2"/>
</dbReference>
<evidence type="ECO:0000256" key="1">
    <source>
        <dbReference type="SAM" id="MobiDB-lite"/>
    </source>
</evidence>
<dbReference type="Pfam" id="PF15172">
    <property type="entry name" value="Prolactin_RP"/>
    <property type="match status" value="1"/>
</dbReference>
<dbReference type="OrthoDB" id="8587277at2759"/>
<proteinExistence type="predicted"/>
<feature type="region of interest" description="Disordered" evidence="1">
    <location>
        <begin position="1"/>
        <end position="33"/>
    </location>
</feature>
<dbReference type="RefSeq" id="XP_060040682.1">
    <property type="nucleotide sequence ID" value="XM_060184699.1"/>
</dbReference>
<organism evidence="2 3">
    <name type="scientific">Erinaceus europaeus</name>
    <name type="common">Western European hedgehog</name>
    <dbReference type="NCBI Taxonomy" id="9365"/>
    <lineage>
        <taxon>Eukaryota</taxon>
        <taxon>Metazoa</taxon>
        <taxon>Chordata</taxon>
        <taxon>Craniata</taxon>
        <taxon>Vertebrata</taxon>
        <taxon>Euteleostomi</taxon>
        <taxon>Mammalia</taxon>
        <taxon>Eutheria</taxon>
        <taxon>Laurasiatheria</taxon>
        <taxon>Eulipotyphla</taxon>
        <taxon>Erinaceidae</taxon>
        <taxon>Erinaceinae</taxon>
        <taxon>Erinaceus</taxon>
    </lineage>
</organism>
<dbReference type="InParanoid" id="A0A1S3WUU7"/>
<gene>
    <name evidence="3 4" type="primary">PRLH</name>
</gene>
<keyword evidence="2" id="KW-1185">Reference proteome</keyword>
<sequence length="122" mass="12938">MGGREPSTTASGHTQPRGAPGGCPRWPPSAPAAGMEPPKAWLLLLLLLHPGTTLWGAANRAPPHSMETRTPNIDPAWYTARGIRPVGRFGRKVAPACIPKHGAPRRLGGFLLLRDAESPQDG</sequence>
<dbReference type="InterPro" id="IPR026194">
    <property type="entry name" value="PrRP"/>
</dbReference>
<dbReference type="GO" id="GO:0005184">
    <property type="term" value="F:neuropeptide hormone activity"/>
    <property type="evidence" value="ECO:0007669"/>
    <property type="project" value="TreeGrafter"/>
</dbReference>
<dbReference type="GO" id="GO:0007186">
    <property type="term" value="P:G protein-coupled receptor signaling pathway"/>
    <property type="evidence" value="ECO:0007669"/>
    <property type="project" value="TreeGrafter"/>
</dbReference>
<feature type="compositionally biased region" description="Polar residues" evidence="1">
    <location>
        <begin position="1"/>
        <end position="14"/>
    </location>
</feature>
<dbReference type="GO" id="GO:0031861">
    <property type="term" value="F:prolactin-releasing peptide receptor binding"/>
    <property type="evidence" value="ECO:0007669"/>
    <property type="project" value="TreeGrafter"/>
</dbReference>
<dbReference type="CTD" id="51052"/>
<dbReference type="FunCoup" id="A0A1S3WUU7">
    <property type="interactions" value="1"/>
</dbReference>
<dbReference type="eggNOG" id="ENOG502RJPZ">
    <property type="taxonomic scope" value="Eukaryota"/>
</dbReference>
<evidence type="ECO:0000313" key="4">
    <source>
        <dbReference type="RefSeq" id="XP_060040682.1"/>
    </source>
</evidence>
<accession>A0A1S3WUU7</accession>
<dbReference type="GeneID" id="107523425"/>
<dbReference type="PANTHER" id="PTHR17206:SF1">
    <property type="entry name" value="PROLACTIN-RELEASING PEPTIDE"/>
    <property type="match status" value="1"/>
</dbReference>
<evidence type="ECO:0000313" key="2">
    <source>
        <dbReference type="Proteomes" id="UP001652624"/>
    </source>
</evidence>
<protein>
    <submittedName>
        <fullName evidence="3 4">Prolactin-releasing peptide isoform X2</fullName>
    </submittedName>
</protein>
<dbReference type="Proteomes" id="UP001652624">
    <property type="component" value="Unplaced"/>
</dbReference>
<dbReference type="PANTHER" id="PTHR17206">
    <property type="entry name" value="PROLACTIN-RELEASING PEPTIDE"/>
    <property type="match status" value="1"/>
</dbReference>
<dbReference type="GO" id="GO:0043434">
    <property type="term" value="P:response to peptide hormone"/>
    <property type="evidence" value="ECO:0007669"/>
    <property type="project" value="TreeGrafter"/>
</dbReference>
<name>A0A1S3WUU7_ERIEU</name>
<evidence type="ECO:0000313" key="3">
    <source>
        <dbReference type="RefSeq" id="XP_016050062.2"/>
    </source>
</evidence>